<sequence>MTIGKKIGTGFFVVLLLLVILAAAAYIGVAKIKDAADGVIGTARWTGIFEAARGAHTEWVFKMSNYVADPSMKTPGVELDYKKCKLGELLYGPVRSELESRFPDVAQILAALEAPHKTLHDTGQEIASLNRAAHFCLRTYLLTTFLRAHQDYVARISEELGQEISGLTSKQEMLKNIVKSAITMVDAVARDATLGPEEYRKEIAKKLVRNLRYGPEGKDYIWINDTGPVMVMHPYKPELDGKDLSNFEDKKGKKLFVEFVKVCKAKGSGFVVYYWPKYGADQPVPKISYVELYEPWGWIFGTGIYLDEKNARLMQRAEEFAAGEPFAFTARLPEWESFDLKLMQDAAKDLPAIEKYMGTMKQINEQMREAAGRIEAAINNLDIATAQRELDSNLRLLLTNLELAVRDIVDMETSLRGNIEVAQNLYKTKILPAYNEIMSSLDKAVDVIKTRGVTEQKLMSVVNYNNWIIAIVSVVAIVIGVLISAFLVRSLTRTLINISREMGEAVEQVATASMETANASQQLAEGASRQAASLEETASALEEMASMANQNSQNATEANRVVQETARAVQQANEAMKRLVQSIAAIDKASEETEKIIKTIDEIAFQTNLLALNAAVEAARAGEAGAGFAVVADEVRALAMRAAEAAKNTAQLIENTRKEVKDGAEYVAVTEQTFSTVSSHTQKITELINEIAAASQEQAEGIAQVNKAASDMDQIVQQTAANAEESAAAAEELSAQAQQLRQNVQQLLTMVGADKVTSAVPRTGVSRKAVPAVASTGAPRGEKEGGKRAKSARAEKGQKPAPRSTGEAKEVRPEEVIPLDEDFEDF</sequence>
<feature type="transmembrane region" description="Helical" evidence="11">
    <location>
        <begin position="467"/>
        <end position="488"/>
    </location>
</feature>
<evidence type="ECO:0000256" key="10">
    <source>
        <dbReference type="SAM" id="MobiDB-lite"/>
    </source>
</evidence>
<gene>
    <name evidence="13" type="ORF">SAMN05660836_00555</name>
</gene>
<dbReference type="InterPro" id="IPR004089">
    <property type="entry name" value="MCPsignal_dom"/>
</dbReference>
<evidence type="ECO:0000256" key="9">
    <source>
        <dbReference type="SAM" id="Coils"/>
    </source>
</evidence>
<evidence type="ECO:0000259" key="12">
    <source>
        <dbReference type="PROSITE" id="PS50111"/>
    </source>
</evidence>
<dbReference type="Gene3D" id="1.20.120.30">
    <property type="entry name" value="Aspartate receptor, ligand-binding domain"/>
    <property type="match status" value="1"/>
</dbReference>
<accession>A0A1I4RE56</accession>
<keyword evidence="3" id="KW-0145">Chemotaxis</keyword>
<dbReference type="InterPro" id="IPR004010">
    <property type="entry name" value="Double_Cache_2"/>
</dbReference>
<evidence type="ECO:0000256" key="3">
    <source>
        <dbReference type="ARBA" id="ARBA00022500"/>
    </source>
</evidence>
<keyword evidence="5 11" id="KW-1133">Transmembrane helix</keyword>
<dbReference type="RefSeq" id="WP_093393295.1">
    <property type="nucleotide sequence ID" value="NZ_FOUU01000001.1"/>
</dbReference>
<keyword evidence="2" id="KW-1003">Cell membrane</keyword>
<dbReference type="InterPro" id="IPR051310">
    <property type="entry name" value="MCP_chemotaxis"/>
</dbReference>
<evidence type="ECO:0000256" key="7">
    <source>
        <dbReference type="ARBA" id="ARBA00029447"/>
    </source>
</evidence>
<feature type="coiled-coil region" evidence="9">
    <location>
        <begin position="517"/>
        <end position="582"/>
    </location>
</feature>
<dbReference type="GO" id="GO:0006935">
    <property type="term" value="P:chemotaxis"/>
    <property type="evidence" value="ECO:0007669"/>
    <property type="project" value="UniProtKB-KW"/>
</dbReference>
<evidence type="ECO:0000256" key="6">
    <source>
        <dbReference type="ARBA" id="ARBA00023136"/>
    </source>
</evidence>
<feature type="compositionally biased region" description="Basic and acidic residues" evidence="10">
    <location>
        <begin position="806"/>
        <end position="815"/>
    </location>
</feature>
<dbReference type="Pfam" id="PF08269">
    <property type="entry name" value="dCache_2"/>
    <property type="match status" value="1"/>
</dbReference>
<dbReference type="PANTHER" id="PTHR43531">
    <property type="entry name" value="PROTEIN ICFG"/>
    <property type="match status" value="1"/>
</dbReference>
<evidence type="ECO:0000256" key="11">
    <source>
        <dbReference type="SAM" id="Phobius"/>
    </source>
</evidence>
<dbReference type="Gene3D" id="1.10.287.950">
    <property type="entry name" value="Methyl-accepting chemotaxis protein"/>
    <property type="match status" value="1"/>
</dbReference>
<dbReference type="InterPro" id="IPR025991">
    <property type="entry name" value="Chemoreceptor_zinc-bind_dom"/>
</dbReference>
<evidence type="ECO:0000256" key="8">
    <source>
        <dbReference type="PROSITE-ProRule" id="PRU00284"/>
    </source>
</evidence>
<dbReference type="SMART" id="SM01049">
    <property type="entry name" value="Cache_2"/>
    <property type="match status" value="1"/>
</dbReference>
<keyword evidence="6 11" id="KW-0472">Membrane</keyword>
<dbReference type="InterPro" id="IPR033480">
    <property type="entry name" value="sCache_2"/>
</dbReference>
<comment type="subcellular location">
    <subcellularLocation>
        <location evidence="1">Cell membrane</location>
        <topology evidence="1">Multi-pass membrane protein</topology>
    </subcellularLocation>
</comment>
<dbReference type="GO" id="GO:0004888">
    <property type="term" value="F:transmembrane signaling receptor activity"/>
    <property type="evidence" value="ECO:0007669"/>
    <property type="project" value="InterPro"/>
</dbReference>
<feature type="domain" description="Methyl-accepting transducer" evidence="12">
    <location>
        <begin position="505"/>
        <end position="734"/>
    </location>
</feature>
<protein>
    <submittedName>
        <fullName evidence="13">Chemoreceptor zinc-binding domain-containing protein</fullName>
    </submittedName>
</protein>
<dbReference type="EMBL" id="FOUU01000001">
    <property type="protein sequence ID" value="SFM50193.1"/>
    <property type="molecule type" value="Genomic_DNA"/>
</dbReference>
<dbReference type="Pfam" id="PF00015">
    <property type="entry name" value="MCPsignal"/>
    <property type="match status" value="1"/>
</dbReference>
<dbReference type="OrthoDB" id="5390881at2"/>
<reference evidence="13 14" key="1">
    <citation type="submission" date="2016-10" db="EMBL/GenBank/DDBJ databases">
        <authorList>
            <person name="de Groot N.N."/>
        </authorList>
    </citation>
    <scope>NUCLEOTIDE SEQUENCE [LARGE SCALE GENOMIC DNA]</scope>
    <source>
        <strain evidence="13 14">DSM 9990</strain>
    </source>
</reference>
<feature type="compositionally biased region" description="Basic and acidic residues" evidence="10">
    <location>
        <begin position="780"/>
        <end position="798"/>
    </location>
</feature>
<dbReference type="SUPFAM" id="SSF58104">
    <property type="entry name" value="Methyl-accepting chemotaxis protein (MCP) signaling domain"/>
    <property type="match status" value="1"/>
</dbReference>
<keyword evidence="4 11" id="KW-0812">Transmembrane</keyword>
<dbReference type="GO" id="GO:0007165">
    <property type="term" value="P:signal transduction"/>
    <property type="evidence" value="ECO:0007669"/>
    <property type="project" value="UniProtKB-KW"/>
</dbReference>
<evidence type="ECO:0000256" key="1">
    <source>
        <dbReference type="ARBA" id="ARBA00004651"/>
    </source>
</evidence>
<evidence type="ECO:0000256" key="2">
    <source>
        <dbReference type="ARBA" id="ARBA00022475"/>
    </source>
</evidence>
<evidence type="ECO:0000256" key="4">
    <source>
        <dbReference type="ARBA" id="ARBA00022692"/>
    </source>
</evidence>
<dbReference type="AlphaFoldDB" id="A0A1I4RE56"/>
<feature type="region of interest" description="Disordered" evidence="10">
    <location>
        <begin position="762"/>
        <end position="826"/>
    </location>
</feature>
<dbReference type="Gene3D" id="3.30.450.20">
    <property type="entry name" value="PAS domain"/>
    <property type="match status" value="1"/>
</dbReference>
<dbReference type="PROSITE" id="PS50111">
    <property type="entry name" value="CHEMOTAXIS_TRANSDUC_2"/>
    <property type="match status" value="1"/>
</dbReference>
<dbReference type="Pfam" id="PF13682">
    <property type="entry name" value="CZB"/>
    <property type="match status" value="1"/>
</dbReference>
<feature type="coiled-coil region" evidence="9">
    <location>
        <begin position="353"/>
        <end position="387"/>
    </location>
</feature>
<feature type="coiled-coil region" evidence="9">
    <location>
        <begin position="677"/>
        <end position="750"/>
    </location>
</feature>
<organism evidence="13 14">
    <name type="scientific">Thermodesulforhabdus norvegica</name>
    <dbReference type="NCBI Taxonomy" id="39841"/>
    <lineage>
        <taxon>Bacteria</taxon>
        <taxon>Pseudomonadati</taxon>
        <taxon>Thermodesulfobacteriota</taxon>
        <taxon>Syntrophobacteria</taxon>
        <taxon>Syntrophobacterales</taxon>
        <taxon>Thermodesulforhabdaceae</taxon>
        <taxon>Thermodesulforhabdus</taxon>
    </lineage>
</organism>
<evidence type="ECO:0000256" key="5">
    <source>
        <dbReference type="ARBA" id="ARBA00022989"/>
    </source>
</evidence>
<comment type="similarity">
    <text evidence="7">Belongs to the methyl-accepting chemotaxis (MCP) protein family.</text>
</comment>
<feature type="compositionally biased region" description="Acidic residues" evidence="10">
    <location>
        <begin position="817"/>
        <end position="826"/>
    </location>
</feature>
<evidence type="ECO:0000313" key="13">
    <source>
        <dbReference type="EMBL" id="SFM50193.1"/>
    </source>
</evidence>
<keyword evidence="14" id="KW-1185">Reference proteome</keyword>
<keyword evidence="13" id="KW-0675">Receptor</keyword>
<dbReference type="SMART" id="SM00283">
    <property type="entry name" value="MA"/>
    <property type="match status" value="1"/>
</dbReference>
<keyword evidence="9" id="KW-0175">Coiled coil</keyword>
<proteinExistence type="inferred from homology"/>
<dbReference type="GO" id="GO:0005886">
    <property type="term" value="C:plasma membrane"/>
    <property type="evidence" value="ECO:0007669"/>
    <property type="project" value="UniProtKB-SubCell"/>
</dbReference>
<dbReference type="PANTHER" id="PTHR43531:SF11">
    <property type="entry name" value="METHYL-ACCEPTING CHEMOTAXIS PROTEIN 3"/>
    <property type="match status" value="1"/>
</dbReference>
<evidence type="ECO:0000313" key="14">
    <source>
        <dbReference type="Proteomes" id="UP000199611"/>
    </source>
</evidence>
<dbReference type="PRINTS" id="PR00260">
    <property type="entry name" value="CHEMTRNSDUCR"/>
</dbReference>
<name>A0A1I4RE56_9BACT</name>
<dbReference type="STRING" id="39841.SAMN05660836_00555"/>
<keyword evidence="8" id="KW-0807">Transducer</keyword>
<dbReference type="Proteomes" id="UP000199611">
    <property type="component" value="Unassembled WGS sequence"/>
</dbReference>
<dbReference type="InterPro" id="IPR004090">
    <property type="entry name" value="Chemotax_Me-accpt_rcpt"/>
</dbReference>